<feature type="transmembrane region" description="Helical" evidence="3">
    <location>
        <begin position="350"/>
        <end position="376"/>
    </location>
</feature>
<evidence type="ECO:0000256" key="1">
    <source>
        <dbReference type="ARBA" id="ARBA00004141"/>
    </source>
</evidence>
<dbReference type="PROSITE" id="PS50850">
    <property type="entry name" value="MFS"/>
    <property type="match status" value="1"/>
</dbReference>
<feature type="transmembrane region" description="Helical" evidence="3">
    <location>
        <begin position="615"/>
        <end position="640"/>
    </location>
</feature>
<evidence type="ECO:0000313" key="6">
    <source>
        <dbReference type="Proteomes" id="UP000007798"/>
    </source>
</evidence>
<feature type="transmembrane region" description="Helical" evidence="3">
    <location>
        <begin position="660"/>
        <end position="681"/>
    </location>
</feature>
<evidence type="ECO:0000256" key="2">
    <source>
        <dbReference type="SAM" id="MobiDB-lite"/>
    </source>
</evidence>
<dbReference type="OMA" id="KEFHLMG"/>
<dbReference type="Proteomes" id="UP000007798">
    <property type="component" value="Unassembled WGS sequence"/>
</dbReference>
<dbReference type="InterPro" id="IPR011701">
    <property type="entry name" value="MFS"/>
</dbReference>
<dbReference type="InterPro" id="IPR020846">
    <property type="entry name" value="MFS_dom"/>
</dbReference>
<feature type="domain" description="Major facilitator superfamily (MFS) profile" evidence="4">
    <location>
        <begin position="259"/>
        <end position="804"/>
    </location>
</feature>
<feature type="region of interest" description="Disordered" evidence="2">
    <location>
        <begin position="1"/>
        <end position="98"/>
    </location>
</feature>
<keyword evidence="6" id="KW-1185">Reference proteome</keyword>
<dbReference type="PANTHER" id="PTHR11360">
    <property type="entry name" value="MONOCARBOXYLATE TRANSPORTER"/>
    <property type="match status" value="1"/>
</dbReference>
<dbReference type="Gene3D" id="1.20.1250.20">
    <property type="entry name" value="MFS general substrate transporter like domains"/>
    <property type="match status" value="2"/>
</dbReference>
<dbReference type="KEGG" id="dwi:6639881"/>
<feature type="transmembrane region" description="Helical" evidence="3">
    <location>
        <begin position="716"/>
        <end position="739"/>
    </location>
</feature>
<protein>
    <recommendedName>
        <fullName evidence="4">Major facilitator superfamily (MFS) profile domain-containing protein</fullName>
    </recommendedName>
</protein>
<feature type="transmembrane region" description="Helical" evidence="3">
    <location>
        <begin position="255"/>
        <end position="281"/>
    </location>
</feature>
<feature type="transmembrane region" description="Helical" evidence="3">
    <location>
        <begin position="688"/>
        <end position="710"/>
    </location>
</feature>
<keyword evidence="3" id="KW-0812">Transmembrane</keyword>
<feature type="transmembrane region" description="Helical" evidence="3">
    <location>
        <begin position="413"/>
        <end position="433"/>
    </location>
</feature>
<evidence type="ECO:0000313" key="5">
    <source>
        <dbReference type="EMBL" id="EDW73757.1"/>
    </source>
</evidence>
<dbReference type="AlphaFoldDB" id="B4MNR8"/>
<comment type="subcellular location">
    <subcellularLocation>
        <location evidence="1">Membrane</location>
        <topology evidence="1">Multi-pass membrane protein</topology>
    </subcellularLocation>
</comment>
<evidence type="ECO:0000259" key="4">
    <source>
        <dbReference type="PROSITE" id="PS50850"/>
    </source>
</evidence>
<feature type="transmembrane region" description="Helical" evidence="3">
    <location>
        <begin position="388"/>
        <end position="407"/>
    </location>
</feature>
<dbReference type="CDD" id="cd17352">
    <property type="entry name" value="MFS_MCT_SLC16"/>
    <property type="match status" value="1"/>
</dbReference>
<feature type="transmembrane region" description="Helical" evidence="3">
    <location>
        <begin position="751"/>
        <end position="773"/>
    </location>
</feature>
<dbReference type="PhylomeDB" id="B4MNR8"/>
<name>B4MNR8_DROWI</name>
<sequence length="815" mass="90337">MTRQPATIDATVETDAIPRQRRRKNEPKGNEEASEVSTSNNEGKVDPEQPARLILVSAPPKLVDVGTDPPKLRRKRNQRSSSEPGANTAPAVGPPLTAFNSVPTVVTLPESEIEEELDTRNYDSSTMDYDLDEYEPLTTKVTKIYKKRPNRVVPIDSDDSFDDWPIDSARINRMTIVSEQATPTQYAESEIPHSGETSPNMGLLGASTTDMYTSSEAGNRTQNEDSHLTDHGMGGFSLLSGRAFIYMVIPPDGGFGWVILILSFLAQLIVDGIIFSIGILLPYMSTEFDVSMAQIALVASVQIGCYFTGGAFSSALINSWGFRPVALLGVLVSALAILIASFSTNFWMMIVFYSLIGGPGLSMIWVSSQLIIGYYFERYRPVANGFSCSGAGAGIVVIPIMITYLALEIGWRNALRVQVVLILLIVFMALAYVEVAPTQVGIVHRPEYNTSSSDEFYGNFYVHNFLRDEEPRKSPTKIDPYEPPIESDQKTNWALRCSPCCARKQRYTTTTTRSSKALSRRSSERNFVVRPDPLEKDDLFYTGPVEYEEPHHIEQLDGKELELVGSEKYIQQVAYGLHNIHNDEVKDNSRRGSPELPKKQDNRFHSKLMRAFGRLFAVHLFSSFEFRLLVLASFLYPIGFNIPFVYSKARADIPAEYGTMIGPCIGLSNFIIRITCGFVAFKVKSWTTYLCGGGMVFGGFAVFVSAFYGINMIWFQMLYGLCYGVAPAVYSTLRAIIYVRYLGLSNLTNAFGLTALAMGLGVFIGTSIGGVLVDQTKSYTAVFALAGLCIMSSGAIKLFLPTVVKYRNRKLARKH</sequence>
<dbReference type="HOGENOM" id="CLU_001265_59_2_1"/>
<proteinExistence type="predicted"/>
<organism evidence="5 6">
    <name type="scientific">Drosophila willistoni</name>
    <name type="common">Fruit fly</name>
    <dbReference type="NCBI Taxonomy" id="7260"/>
    <lineage>
        <taxon>Eukaryota</taxon>
        <taxon>Metazoa</taxon>
        <taxon>Ecdysozoa</taxon>
        <taxon>Arthropoda</taxon>
        <taxon>Hexapoda</taxon>
        <taxon>Insecta</taxon>
        <taxon>Pterygota</taxon>
        <taxon>Neoptera</taxon>
        <taxon>Endopterygota</taxon>
        <taxon>Diptera</taxon>
        <taxon>Brachycera</taxon>
        <taxon>Muscomorpha</taxon>
        <taxon>Ephydroidea</taxon>
        <taxon>Drosophilidae</taxon>
        <taxon>Drosophila</taxon>
        <taxon>Sophophora</taxon>
    </lineage>
</organism>
<dbReference type="InterPro" id="IPR050327">
    <property type="entry name" value="Proton-linked_MCT"/>
</dbReference>
<gene>
    <name evidence="5" type="primary">Dwil\GK19631</name>
    <name evidence="5" type="ORF">Dwil_GK19631</name>
</gene>
<reference evidence="5 6" key="1">
    <citation type="journal article" date="2007" name="Nature">
        <title>Evolution of genes and genomes on the Drosophila phylogeny.</title>
        <authorList>
            <consortium name="Drosophila 12 Genomes Consortium"/>
            <person name="Clark A.G."/>
            <person name="Eisen M.B."/>
            <person name="Smith D.R."/>
            <person name="Bergman C.M."/>
            <person name="Oliver B."/>
            <person name="Markow T.A."/>
            <person name="Kaufman T.C."/>
            <person name="Kellis M."/>
            <person name="Gelbart W."/>
            <person name="Iyer V.N."/>
            <person name="Pollard D.A."/>
            <person name="Sackton T.B."/>
            <person name="Larracuente A.M."/>
            <person name="Singh N.D."/>
            <person name="Abad J.P."/>
            <person name="Abt D.N."/>
            <person name="Adryan B."/>
            <person name="Aguade M."/>
            <person name="Akashi H."/>
            <person name="Anderson W.W."/>
            <person name="Aquadro C.F."/>
            <person name="Ardell D.H."/>
            <person name="Arguello R."/>
            <person name="Artieri C.G."/>
            <person name="Barbash D.A."/>
            <person name="Barker D."/>
            <person name="Barsanti P."/>
            <person name="Batterham P."/>
            <person name="Batzoglou S."/>
            <person name="Begun D."/>
            <person name="Bhutkar A."/>
            <person name="Blanco E."/>
            <person name="Bosak S.A."/>
            <person name="Bradley R.K."/>
            <person name="Brand A.D."/>
            <person name="Brent M.R."/>
            <person name="Brooks A.N."/>
            <person name="Brown R.H."/>
            <person name="Butlin R.K."/>
            <person name="Caggese C."/>
            <person name="Calvi B.R."/>
            <person name="Bernardo de Carvalho A."/>
            <person name="Caspi A."/>
            <person name="Castrezana S."/>
            <person name="Celniker S.E."/>
            <person name="Chang J.L."/>
            <person name="Chapple C."/>
            <person name="Chatterji S."/>
            <person name="Chinwalla A."/>
            <person name="Civetta A."/>
            <person name="Clifton S.W."/>
            <person name="Comeron J.M."/>
            <person name="Costello J.C."/>
            <person name="Coyne J.A."/>
            <person name="Daub J."/>
            <person name="David R.G."/>
            <person name="Delcher A.L."/>
            <person name="Delehaunty K."/>
            <person name="Do C.B."/>
            <person name="Ebling H."/>
            <person name="Edwards K."/>
            <person name="Eickbush T."/>
            <person name="Evans J.D."/>
            <person name="Filipski A."/>
            <person name="Findeiss S."/>
            <person name="Freyhult E."/>
            <person name="Fulton L."/>
            <person name="Fulton R."/>
            <person name="Garcia A.C."/>
            <person name="Gardiner A."/>
            <person name="Garfield D.A."/>
            <person name="Garvin B.E."/>
            <person name="Gibson G."/>
            <person name="Gilbert D."/>
            <person name="Gnerre S."/>
            <person name="Godfrey J."/>
            <person name="Good R."/>
            <person name="Gotea V."/>
            <person name="Gravely B."/>
            <person name="Greenberg A.J."/>
            <person name="Griffiths-Jones S."/>
            <person name="Gross S."/>
            <person name="Guigo R."/>
            <person name="Gustafson E.A."/>
            <person name="Haerty W."/>
            <person name="Hahn M.W."/>
            <person name="Halligan D.L."/>
            <person name="Halpern A.L."/>
            <person name="Halter G.M."/>
            <person name="Han M.V."/>
            <person name="Heger A."/>
            <person name="Hillier L."/>
            <person name="Hinrichs A.S."/>
            <person name="Holmes I."/>
            <person name="Hoskins R.A."/>
            <person name="Hubisz M.J."/>
            <person name="Hultmark D."/>
            <person name="Huntley M.A."/>
            <person name="Jaffe D.B."/>
            <person name="Jagadeeshan S."/>
            <person name="Jeck W.R."/>
            <person name="Johnson J."/>
            <person name="Jones C.D."/>
            <person name="Jordan W.C."/>
            <person name="Karpen G.H."/>
            <person name="Kataoka E."/>
            <person name="Keightley P.D."/>
            <person name="Kheradpour P."/>
            <person name="Kirkness E.F."/>
            <person name="Koerich L.B."/>
            <person name="Kristiansen K."/>
            <person name="Kudrna D."/>
            <person name="Kulathinal R.J."/>
            <person name="Kumar S."/>
            <person name="Kwok R."/>
            <person name="Lander E."/>
            <person name="Langley C.H."/>
            <person name="Lapoint R."/>
            <person name="Lazzaro B.P."/>
            <person name="Lee S.J."/>
            <person name="Levesque L."/>
            <person name="Li R."/>
            <person name="Lin C.F."/>
            <person name="Lin M.F."/>
            <person name="Lindblad-Toh K."/>
            <person name="Llopart A."/>
            <person name="Long M."/>
            <person name="Low L."/>
            <person name="Lozovsky E."/>
            <person name="Lu J."/>
            <person name="Luo M."/>
            <person name="Machado C.A."/>
            <person name="Makalowski W."/>
            <person name="Marzo M."/>
            <person name="Matsuda M."/>
            <person name="Matzkin L."/>
            <person name="McAllister B."/>
            <person name="McBride C.S."/>
            <person name="McKernan B."/>
            <person name="McKernan K."/>
            <person name="Mendez-Lago M."/>
            <person name="Minx P."/>
            <person name="Mollenhauer M.U."/>
            <person name="Montooth K."/>
            <person name="Mount S.M."/>
            <person name="Mu X."/>
            <person name="Myers E."/>
            <person name="Negre B."/>
            <person name="Newfeld S."/>
            <person name="Nielsen R."/>
            <person name="Noor M.A."/>
            <person name="O'Grady P."/>
            <person name="Pachter L."/>
            <person name="Papaceit M."/>
            <person name="Parisi M.J."/>
            <person name="Parisi M."/>
            <person name="Parts L."/>
            <person name="Pedersen J.S."/>
            <person name="Pesole G."/>
            <person name="Phillippy A.M."/>
            <person name="Ponting C.P."/>
            <person name="Pop M."/>
            <person name="Porcelli D."/>
            <person name="Powell J.R."/>
            <person name="Prohaska S."/>
            <person name="Pruitt K."/>
            <person name="Puig M."/>
            <person name="Quesneville H."/>
            <person name="Ram K.R."/>
            <person name="Rand D."/>
            <person name="Rasmussen M.D."/>
            <person name="Reed L.K."/>
            <person name="Reenan R."/>
            <person name="Reily A."/>
            <person name="Remington K.A."/>
            <person name="Rieger T.T."/>
            <person name="Ritchie M.G."/>
            <person name="Robin C."/>
            <person name="Rogers Y.H."/>
            <person name="Rohde C."/>
            <person name="Rozas J."/>
            <person name="Rubenfield M.J."/>
            <person name="Ruiz A."/>
            <person name="Russo S."/>
            <person name="Salzberg S.L."/>
            <person name="Sanchez-Gracia A."/>
            <person name="Saranga D.J."/>
            <person name="Sato H."/>
            <person name="Schaeffer S.W."/>
            <person name="Schatz M.C."/>
            <person name="Schlenke T."/>
            <person name="Schwartz R."/>
            <person name="Segarra C."/>
            <person name="Singh R.S."/>
            <person name="Sirot L."/>
            <person name="Sirota M."/>
            <person name="Sisneros N.B."/>
            <person name="Smith C.D."/>
            <person name="Smith T.F."/>
            <person name="Spieth J."/>
            <person name="Stage D.E."/>
            <person name="Stark A."/>
            <person name="Stephan W."/>
            <person name="Strausberg R.L."/>
            <person name="Strempel S."/>
            <person name="Sturgill D."/>
            <person name="Sutton G."/>
            <person name="Sutton G.G."/>
            <person name="Tao W."/>
            <person name="Teichmann S."/>
            <person name="Tobari Y.N."/>
            <person name="Tomimura Y."/>
            <person name="Tsolas J.M."/>
            <person name="Valente V.L."/>
            <person name="Venter E."/>
            <person name="Venter J.C."/>
            <person name="Vicario S."/>
            <person name="Vieira F.G."/>
            <person name="Vilella A.J."/>
            <person name="Villasante A."/>
            <person name="Walenz B."/>
            <person name="Wang J."/>
            <person name="Wasserman M."/>
            <person name="Watts T."/>
            <person name="Wilson D."/>
            <person name="Wilson R.K."/>
            <person name="Wing R.A."/>
            <person name="Wolfner M.F."/>
            <person name="Wong A."/>
            <person name="Wong G.K."/>
            <person name="Wu C.I."/>
            <person name="Wu G."/>
            <person name="Yamamoto D."/>
            <person name="Yang H.P."/>
            <person name="Yang S.P."/>
            <person name="Yorke J.A."/>
            <person name="Yoshida K."/>
            <person name="Zdobnov E."/>
            <person name="Zhang P."/>
            <person name="Zhang Y."/>
            <person name="Zimin A.V."/>
            <person name="Baldwin J."/>
            <person name="Abdouelleil A."/>
            <person name="Abdulkadir J."/>
            <person name="Abebe A."/>
            <person name="Abera B."/>
            <person name="Abreu J."/>
            <person name="Acer S.C."/>
            <person name="Aftuck L."/>
            <person name="Alexander A."/>
            <person name="An P."/>
            <person name="Anderson E."/>
            <person name="Anderson S."/>
            <person name="Arachi H."/>
            <person name="Azer M."/>
            <person name="Bachantsang P."/>
            <person name="Barry A."/>
            <person name="Bayul T."/>
            <person name="Berlin A."/>
            <person name="Bessette D."/>
            <person name="Bloom T."/>
            <person name="Blye J."/>
            <person name="Boguslavskiy L."/>
            <person name="Bonnet C."/>
            <person name="Boukhgalter B."/>
            <person name="Bourzgui I."/>
            <person name="Brown A."/>
            <person name="Cahill P."/>
            <person name="Channer S."/>
            <person name="Cheshatsang Y."/>
            <person name="Chuda L."/>
            <person name="Citroen M."/>
            <person name="Collymore A."/>
            <person name="Cooke P."/>
            <person name="Costello M."/>
            <person name="D'Aco K."/>
            <person name="Daza R."/>
            <person name="De Haan G."/>
            <person name="DeGray S."/>
            <person name="DeMaso C."/>
            <person name="Dhargay N."/>
            <person name="Dooley K."/>
            <person name="Dooley E."/>
            <person name="Doricent M."/>
            <person name="Dorje P."/>
            <person name="Dorjee K."/>
            <person name="Dupes A."/>
            <person name="Elong R."/>
            <person name="Falk J."/>
            <person name="Farina A."/>
            <person name="Faro S."/>
            <person name="Ferguson D."/>
            <person name="Fisher S."/>
            <person name="Foley C.D."/>
            <person name="Franke A."/>
            <person name="Friedrich D."/>
            <person name="Gadbois L."/>
            <person name="Gearin G."/>
            <person name="Gearin C.R."/>
            <person name="Giannoukos G."/>
            <person name="Goode T."/>
            <person name="Graham J."/>
            <person name="Grandbois E."/>
            <person name="Grewal S."/>
            <person name="Gyaltsen K."/>
            <person name="Hafez N."/>
            <person name="Hagos B."/>
            <person name="Hall J."/>
            <person name="Henson C."/>
            <person name="Hollinger A."/>
            <person name="Honan T."/>
            <person name="Huard M.D."/>
            <person name="Hughes L."/>
            <person name="Hurhula B."/>
            <person name="Husby M.E."/>
            <person name="Kamat A."/>
            <person name="Kanga B."/>
            <person name="Kashin S."/>
            <person name="Khazanovich D."/>
            <person name="Kisner P."/>
            <person name="Lance K."/>
            <person name="Lara M."/>
            <person name="Lee W."/>
            <person name="Lennon N."/>
            <person name="Letendre F."/>
            <person name="LeVine R."/>
            <person name="Lipovsky A."/>
            <person name="Liu X."/>
            <person name="Liu J."/>
            <person name="Liu S."/>
            <person name="Lokyitsang T."/>
            <person name="Lokyitsang Y."/>
            <person name="Lubonja R."/>
            <person name="Lui A."/>
            <person name="MacDonald P."/>
            <person name="Magnisalis V."/>
            <person name="Maru K."/>
            <person name="Matthews C."/>
            <person name="McCusker W."/>
            <person name="McDonough S."/>
            <person name="Mehta T."/>
            <person name="Meldrim J."/>
            <person name="Meneus L."/>
            <person name="Mihai O."/>
            <person name="Mihalev A."/>
            <person name="Mihova T."/>
            <person name="Mittelman R."/>
            <person name="Mlenga V."/>
            <person name="Montmayeur A."/>
            <person name="Mulrain L."/>
            <person name="Navidi A."/>
            <person name="Naylor J."/>
            <person name="Negash T."/>
            <person name="Nguyen T."/>
            <person name="Nguyen N."/>
            <person name="Nicol R."/>
            <person name="Norbu C."/>
            <person name="Norbu N."/>
            <person name="Novod N."/>
            <person name="O'Neill B."/>
            <person name="Osman S."/>
            <person name="Markiewicz E."/>
            <person name="Oyono O.L."/>
            <person name="Patti C."/>
            <person name="Phunkhang P."/>
            <person name="Pierre F."/>
            <person name="Priest M."/>
            <person name="Raghuraman S."/>
            <person name="Rege F."/>
            <person name="Reyes R."/>
            <person name="Rise C."/>
            <person name="Rogov P."/>
            <person name="Ross K."/>
            <person name="Ryan E."/>
            <person name="Settipalli S."/>
            <person name="Shea T."/>
            <person name="Sherpa N."/>
            <person name="Shi L."/>
            <person name="Shih D."/>
            <person name="Sparrow T."/>
            <person name="Spaulding J."/>
            <person name="Stalker J."/>
            <person name="Stange-Thomann N."/>
            <person name="Stavropoulos S."/>
            <person name="Stone C."/>
            <person name="Strader C."/>
            <person name="Tesfaye S."/>
            <person name="Thomson T."/>
            <person name="Thoulutsang Y."/>
            <person name="Thoulutsang D."/>
            <person name="Topham K."/>
            <person name="Topping I."/>
            <person name="Tsamla T."/>
            <person name="Vassiliev H."/>
            <person name="Vo A."/>
            <person name="Wangchuk T."/>
            <person name="Wangdi T."/>
            <person name="Weiand M."/>
            <person name="Wilkinson J."/>
            <person name="Wilson A."/>
            <person name="Yadav S."/>
            <person name="Young G."/>
            <person name="Yu Q."/>
            <person name="Zembek L."/>
            <person name="Zhong D."/>
            <person name="Zimmer A."/>
            <person name="Zwirko Z."/>
            <person name="Jaffe D.B."/>
            <person name="Alvarez P."/>
            <person name="Brockman W."/>
            <person name="Butler J."/>
            <person name="Chin C."/>
            <person name="Gnerre S."/>
            <person name="Grabherr M."/>
            <person name="Kleber M."/>
            <person name="Mauceli E."/>
            <person name="MacCallum I."/>
        </authorList>
    </citation>
    <scope>NUCLEOTIDE SEQUENCE [LARGE SCALE GENOMIC DNA]</scope>
    <source>
        <strain evidence="6">Tucson 14030-0811.24</strain>
    </source>
</reference>
<dbReference type="GO" id="GO:0008028">
    <property type="term" value="F:monocarboxylic acid transmembrane transporter activity"/>
    <property type="evidence" value="ECO:0007669"/>
    <property type="project" value="TreeGrafter"/>
</dbReference>
<dbReference type="FunCoup" id="B4MNR8">
    <property type="interactions" value="8"/>
</dbReference>
<dbReference type="GO" id="GO:0016020">
    <property type="term" value="C:membrane"/>
    <property type="evidence" value="ECO:0007669"/>
    <property type="project" value="UniProtKB-SubCell"/>
</dbReference>
<keyword evidence="3" id="KW-1133">Transmembrane helix</keyword>
<feature type="transmembrane region" description="Helical" evidence="3">
    <location>
        <begin position="325"/>
        <end position="344"/>
    </location>
</feature>
<keyword evidence="3" id="KW-0472">Membrane</keyword>
<dbReference type="EMBL" id="CH963848">
    <property type="protein sequence ID" value="EDW73757.1"/>
    <property type="molecule type" value="Genomic_DNA"/>
</dbReference>
<dbReference type="eggNOG" id="KOG2504">
    <property type="taxonomic scope" value="Eukaryota"/>
</dbReference>
<accession>B4MNR8</accession>
<dbReference type="SUPFAM" id="SSF103473">
    <property type="entry name" value="MFS general substrate transporter"/>
    <property type="match status" value="1"/>
</dbReference>
<feature type="transmembrane region" description="Helical" evidence="3">
    <location>
        <begin position="779"/>
        <end position="800"/>
    </location>
</feature>
<dbReference type="InterPro" id="IPR036259">
    <property type="entry name" value="MFS_trans_sf"/>
</dbReference>
<feature type="transmembrane region" description="Helical" evidence="3">
    <location>
        <begin position="293"/>
        <end position="313"/>
    </location>
</feature>
<evidence type="ECO:0000256" key="3">
    <source>
        <dbReference type="SAM" id="Phobius"/>
    </source>
</evidence>
<dbReference type="InParanoid" id="B4MNR8"/>
<dbReference type="OrthoDB" id="6509908at2759"/>
<dbReference type="Pfam" id="PF07690">
    <property type="entry name" value="MFS_1"/>
    <property type="match status" value="1"/>
</dbReference>
<feature type="region of interest" description="Disordered" evidence="2">
    <location>
        <begin position="182"/>
        <end position="206"/>
    </location>
</feature>
<feature type="compositionally biased region" description="Polar residues" evidence="2">
    <location>
        <begin position="195"/>
        <end position="206"/>
    </location>
</feature>
<dbReference type="PANTHER" id="PTHR11360:SF286">
    <property type="entry name" value="GH22266P"/>
    <property type="match status" value="1"/>
</dbReference>